<organism evidence="1 2">
    <name type="scientific">Sphaerodactylus townsendi</name>
    <dbReference type="NCBI Taxonomy" id="933632"/>
    <lineage>
        <taxon>Eukaryota</taxon>
        <taxon>Metazoa</taxon>
        <taxon>Chordata</taxon>
        <taxon>Craniata</taxon>
        <taxon>Vertebrata</taxon>
        <taxon>Euteleostomi</taxon>
        <taxon>Lepidosauria</taxon>
        <taxon>Squamata</taxon>
        <taxon>Bifurcata</taxon>
        <taxon>Gekkota</taxon>
        <taxon>Sphaerodactylidae</taxon>
        <taxon>Sphaerodactylus</taxon>
    </lineage>
</organism>
<sequence>MAVSKNLNVLWLVVILVLTAAVCPGISRKGWPGCASYRGYCREACFPREKSLGSTDCPKGLVCCMSGTRGHIGAPLP</sequence>
<accession>A0ACB8FF26</accession>
<evidence type="ECO:0000313" key="1">
    <source>
        <dbReference type="EMBL" id="KAH8004033.1"/>
    </source>
</evidence>
<reference evidence="1" key="1">
    <citation type="submission" date="2021-08" db="EMBL/GenBank/DDBJ databases">
        <title>The first chromosome-level gecko genome reveals the dynamic sex chromosomes of Neotropical dwarf geckos (Sphaerodactylidae: Sphaerodactylus).</title>
        <authorList>
            <person name="Pinto B.J."/>
            <person name="Keating S.E."/>
            <person name="Gamble T."/>
        </authorList>
    </citation>
    <scope>NUCLEOTIDE SEQUENCE</scope>
    <source>
        <strain evidence="1">TG3544</strain>
    </source>
</reference>
<dbReference type="EMBL" id="CM037617">
    <property type="protein sequence ID" value="KAH8004033.1"/>
    <property type="molecule type" value="Genomic_DNA"/>
</dbReference>
<dbReference type="Proteomes" id="UP000827872">
    <property type="component" value="Linkage Group LG04"/>
</dbReference>
<proteinExistence type="predicted"/>
<evidence type="ECO:0000313" key="2">
    <source>
        <dbReference type="Proteomes" id="UP000827872"/>
    </source>
</evidence>
<comment type="caution">
    <text evidence="1">The sequence shown here is derived from an EMBL/GenBank/DDBJ whole genome shotgun (WGS) entry which is preliminary data.</text>
</comment>
<protein>
    <submittedName>
        <fullName evidence="1">Uncharacterized protein</fullName>
    </submittedName>
</protein>
<name>A0ACB8FF26_9SAUR</name>
<keyword evidence="2" id="KW-1185">Reference proteome</keyword>
<gene>
    <name evidence="1" type="ORF">K3G42_001954</name>
</gene>